<dbReference type="Pfam" id="PF01764">
    <property type="entry name" value="Lipase_3"/>
    <property type="match status" value="1"/>
</dbReference>
<feature type="domain" description="Fungal lipase-type" evidence="1">
    <location>
        <begin position="64"/>
        <end position="185"/>
    </location>
</feature>
<dbReference type="InterPro" id="IPR051218">
    <property type="entry name" value="Sec_MonoDiacylglyc_Lipase"/>
</dbReference>
<dbReference type="GO" id="GO:0006629">
    <property type="term" value="P:lipid metabolic process"/>
    <property type="evidence" value="ECO:0007669"/>
    <property type="project" value="InterPro"/>
</dbReference>
<dbReference type="InterPro" id="IPR029058">
    <property type="entry name" value="AB_hydrolase_fold"/>
</dbReference>
<comment type="caution">
    <text evidence="2">The sequence shown here is derived from an EMBL/GenBank/DDBJ whole genome shotgun (WGS) entry which is preliminary data.</text>
</comment>
<dbReference type="PANTHER" id="PTHR45856">
    <property type="entry name" value="ALPHA/BETA-HYDROLASES SUPERFAMILY PROTEIN"/>
    <property type="match status" value="1"/>
</dbReference>
<evidence type="ECO:0000313" key="2">
    <source>
        <dbReference type="EMBL" id="HHJ80391.1"/>
    </source>
</evidence>
<proteinExistence type="predicted"/>
<dbReference type="Gene3D" id="3.40.50.1820">
    <property type="entry name" value="alpha/beta hydrolase"/>
    <property type="match status" value="1"/>
</dbReference>
<dbReference type="SUPFAM" id="SSF53474">
    <property type="entry name" value="alpha/beta-Hydrolases"/>
    <property type="match status" value="1"/>
</dbReference>
<gene>
    <name evidence="2" type="ORF">ENJ65_02025</name>
</gene>
<dbReference type="AlphaFoldDB" id="A0A832N645"/>
<accession>A0A832N645</accession>
<dbReference type="EMBL" id="DRNF01000127">
    <property type="protein sequence ID" value="HHJ80391.1"/>
    <property type="molecule type" value="Genomic_DNA"/>
</dbReference>
<evidence type="ECO:0000259" key="1">
    <source>
        <dbReference type="Pfam" id="PF01764"/>
    </source>
</evidence>
<organism evidence="2">
    <name type="scientific">Candidatus Tenderia electrophaga</name>
    <dbReference type="NCBI Taxonomy" id="1748243"/>
    <lineage>
        <taxon>Bacteria</taxon>
        <taxon>Pseudomonadati</taxon>
        <taxon>Pseudomonadota</taxon>
        <taxon>Gammaproteobacteria</taxon>
        <taxon>Candidatus Tenderiales</taxon>
        <taxon>Candidatus Tenderiaceae</taxon>
        <taxon>Candidatus Tenderia</taxon>
    </lineage>
</organism>
<dbReference type="InterPro" id="IPR002921">
    <property type="entry name" value="Fungal_lipase-type"/>
</dbReference>
<feature type="non-terminal residue" evidence="2">
    <location>
        <position position="1"/>
    </location>
</feature>
<reference evidence="2" key="1">
    <citation type="journal article" date="2020" name="mSystems">
        <title>Genome- and Community-Level Interaction Insights into Carbon Utilization and Element Cycling Functions of Hydrothermarchaeota in Hydrothermal Sediment.</title>
        <authorList>
            <person name="Zhou Z."/>
            <person name="Liu Y."/>
            <person name="Xu W."/>
            <person name="Pan J."/>
            <person name="Luo Z.H."/>
            <person name="Li M."/>
        </authorList>
    </citation>
    <scope>NUCLEOTIDE SEQUENCE [LARGE SCALE GENOMIC DNA]</scope>
    <source>
        <strain evidence="2">HyVt-505</strain>
    </source>
</reference>
<dbReference type="CDD" id="cd00519">
    <property type="entry name" value="Lipase_3"/>
    <property type="match status" value="1"/>
</dbReference>
<sequence length="272" mass="29977">NQPGELFSQLKAYANMANAAYLSEPEARTIIEAQGYQLDQFSSVPGVEVNYFIATSDTLKRHIIAVRGTANIENAIVDISLKLLPDQHTGIALHQGFAQAAEGVYMAVQPKLNRDYEISTTGHSLGGAVAVILAMYLDKDNFNLGPIMTFGQPKVTNVRGALAFQRLDIHRAVTAQDLVPLVPPLDAMDIRNLDIYWHLGEEVVLLDGNDYAMLTGVKSMMRATRIINAELSQQNLEHHKMAVYLKLIDDKSQAANLVPYATGIDLLKLFSR</sequence>
<dbReference type="PANTHER" id="PTHR45856:SF24">
    <property type="entry name" value="FUNGAL LIPASE-LIKE DOMAIN-CONTAINING PROTEIN"/>
    <property type="match status" value="1"/>
</dbReference>
<name>A0A832N645_9GAMM</name>
<protein>
    <submittedName>
        <fullName evidence="2">Lipase family protein</fullName>
    </submittedName>
</protein>
<dbReference type="Proteomes" id="UP000885832">
    <property type="component" value="Unassembled WGS sequence"/>
</dbReference>